<reference evidence="2" key="1">
    <citation type="submission" date="2022-09" db="EMBL/GenBank/DDBJ databases">
        <title>Tahibacter sp. nov., isolated from a fresh water.</title>
        <authorList>
            <person name="Baek J.H."/>
            <person name="Lee J.K."/>
            <person name="Kim J.M."/>
            <person name="Jeon C.O."/>
        </authorList>
    </citation>
    <scope>NUCLEOTIDE SEQUENCE</scope>
    <source>
        <strain evidence="2">W38</strain>
    </source>
</reference>
<sequence length="55" mass="6178">MDTLSPELRRRWELRVFLFLTVVLFPALAVAIVGGYGFAVWIFQIFTGPPGPIAQ</sequence>
<dbReference type="Pfam" id="PF06796">
    <property type="entry name" value="NapE"/>
    <property type="match status" value="1"/>
</dbReference>
<keyword evidence="1" id="KW-0472">Membrane</keyword>
<dbReference type="EMBL" id="CP104694">
    <property type="protein sequence ID" value="UXI70599.1"/>
    <property type="molecule type" value="Genomic_DNA"/>
</dbReference>
<protein>
    <submittedName>
        <fullName evidence="2">Periplasmic nitrate reductase, NapE protein</fullName>
    </submittedName>
</protein>
<dbReference type="InterPro" id="IPR004448">
    <property type="entry name" value="Nitrate_reductase_NapE"/>
</dbReference>
<dbReference type="Proteomes" id="UP001064632">
    <property type="component" value="Chromosome"/>
</dbReference>
<evidence type="ECO:0000256" key="1">
    <source>
        <dbReference type="SAM" id="Phobius"/>
    </source>
</evidence>
<feature type="transmembrane region" description="Helical" evidence="1">
    <location>
        <begin position="16"/>
        <end position="43"/>
    </location>
</feature>
<gene>
    <name evidence="2" type="primary">napE</name>
    <name evidence="2" type="ORF">N4264_13435</name>
</gene>
<dbReference type="RefSeq" id="WP_261697545.1">
    <property type="nucleotide sequence ID" value="NZ_CP104694.1"/>
</dbReference>
<organism evidence="2 3">
    <name type="scientific">Tahibacter amnicola</name>
    <dbReference type="NCBI Taxonomy" id="2976241"/>
    <lineage>
        <taxon>Bacteria</taxon>
        <taxon>Pseudomonadati</taxon>
        <taxon>Pseudomonadota</taxon>
        <taxon>Gammaproteobacteria</taxon>
        <taxon>Lysobacterales</taxon>
        <taxon>Rhodanobacteraceae</taxon>
        <taxon>Tahibacter</taxon>
    </lineage>
</organism>
<proteinExistence type="predicted"/>
<dbReference type="InterPro" id="IPR010649">
    <property type="entry name" value="NapE_TorE"/>
</dbReference>
<keyword evidence="1" id="KW-1133">Transmembrane helix</keyword>
<evidence type="ECO:0000313" key="2">
    <source>
        <dbReference type="EMBL" id="UXI70599.1"/>
    </source>
</evidence>
<accession>A0ABY6BLF0</accession>
<keyword evidence="1" id="KW-0812">Transmembrane</keyword>
<keyword evidence="3" id="KW-1185">Reference proteome</keyword>
<name>A0ABY6BLF0_9GAMM</name>
<dbReference type="NCBIfam" id="TIGR02973">
    <property type="entry name" value="nitrate_rd_NapE"/>
    <property type="match status" value="1"/>
</dbReference>
<evidence type="ECO:0000313" key="3">
    <source>
        <dbReference type="Proteomes" id="UP001064632"/>
    </source>
</evidence>